<gene>
    <name evidence="1" type="ORF">FDW42_04705</name>
</gene>
<evidence type="ECO:0000313" key="2">
    <source>
        <dbReference type="Proteomes" id="UP000306813"/>
    </source>
</evidence>
<dbReference type="GeneID" id="52037741"/>
<proteinExistence type="predicted"/>
<name>A0AAX2UIV1_9BACT</name>
<reference evidence="1 2" key="1">
    <citation type="submission" date="2019-05" db="EMBL/GenBank/DDBJ databases">
        <title>Draft genomes of eight strains of Campylobacter helveticus isolated from cats and a dog in New Zealand.</title>
        <authorList>
            <person name="Bojanic K."/>
            <person name="Midwinter A.C."/>
            <person name="Biggs P.J."/>
            <person name="Acke E."/>
            <person name="Cornelius A.J."/>
            <person name="Marshall J.C."/>
        </authorList>
    </citation>
    <scope>NUCLEOTIDE SEQUENCE [LARGE SCALE GENOMIC DNA]</scope>
    <source>
        <strain evidence="1 2">ACP123b</strain>
    </source>
</reference>
<comment type="caution">
    <text evidence="1">The sequence shown here is derived from an EMBL/GenBank/DDBJ whole genome shotgun (WGS) entry which is preliminary data.</text>
</comment>
<dbReference type="AlphaFoldDB" id="A0AAX2UIV1"/>
<dbReference type="Proteomes" id="UP000306813">
    <property type="component" value="Unassembled WGS sequence"/>
</dbReference>
<dbReference type="EMBL" id="VDBS01000035">
    <property type="protein sequence ID" value="TNB57679.1"/>
    <property type="molecule type" value="Genomic_DNA"/>
</dbReference>
<dbReference type="RefSeq" id="WP_139021722.1">
    <property type="nucleotide sequence ID" value="NZ_CP020479.1"/>
</dbReference>
<accession>A0AAX2UIV1</accession>
<dbReference type="NCBIfam" id="NF047376">
    <property type="entry name" value="TAA_AbiEi"/>
    <property type="match status" value="1"/>
</dbReference>
<protein>
    <submittedName>
        <fullName evidence="1">Type IV toxin-antitoxin system AbiEi family antitoxin domain-containing protein</fullName>
    </submittedName>
</protein>
<evidence type="ECO:0000313" key="1">
    <source>
        <dbReference type="EMBL" id="TNB57679.1"/>
    </source>
</evidence>
<organism evidence="1 2">
    <name type="scientific">Campylobacter helveticus</name>
    <dbReference type="NCBI Taxonomy" id="28898"/>
    <lineage>
        <taxon>Bacteria</taxon>
        <taxon>Pseudomonadati</taxon>
        <taxon>Campylobacterota</taxon>
        <taxon>Epsilonproteobacteria</taxon>
        <taxon>Campylobacterales</taxon>
        <taxon>Campylobacteraceae</taxon>
        <taxon>Campylobacter</taxon>
    </lineage>
</organism>
<dbReference type="InterPro" id="IPR059220">
    <property type="entry name" value="AbiEi"/>
</dbReference>
<sequence length="181" mass="21463">MTQMQMIKMLDFLDSKETWSFDINFVCAYFRTFHTQNVKIALSKFTQKGLIERLARGLYANKRAKNKPYFALEHIASQLRDKTSFYLSLESLLSEEGLISQIPNRLTFISKNRTQLFNTPYGLIEFVYTKMPLSTLLDECYYDKERGVYVAKTQRAISDIYRHNRSVDLYEEQLRKDRGEY</sequence>